<keyword evidence="1" id="KW-1133">Transmembrane helix</keyword>
<comment type="caution">
    <text evidence="2">The sequence shown here is derived from an EMBL/GenBank/DDBJ whole genome shotgun (WGS) entry which is preliminary data.</text>
</comment>
<protein>
    <submittedName>
        <fullName evidence="2">Uncharacterized protein</fullName>
    </submittedName>
</protein>
<organism evidence="2 3">
    <name type="scientific">Nonomuraea jabiensis</name>
    <dbReference type="NCBI Taxonomy" id="882448"/>
    <lineage>
        <taxon>Bacteria</taxon>
        <taxon>Bacillati</taxon>
        <taxon>Actinomycetota</taxon>
        <taxon>Actinomycetes</taxon>
        <taxon>Streptosporangiales</taxon>
        <taxon>Streptosporangiaceae</taxon>
        <taxon>Nonomuraea</taxon>
    </lineage>
</organism>
<name>A0A7W9G485_9ACTN</name>
<dbReference type="EMBL" id="JACHMB010000001">
    <property type="protein sequence ID" value="MBB5776766.1"/>
    <property type="molecule type" value="Genomic_DNA"/>
</dbReference>
<evidence type="ECO:0000256" key="1">
    <source>
        <dbReference type="SAM" id="Phobius"/>
    </source>
</evidence>
<proteinExistence type="predicted"/>
<dbReference type="Proteomes" id="UP000579153">
    <property type="component" value="Unassembled WGS sequence"/>
</dbReference>
<keyword evidence="3" id="KW-1185">Reference proteome</keyword>
<evidence type="ECO:0000313" key="2">
    <source>
        <dbReference type="EMBL" id="MBB5776766.1"/>
    </source>
</evidence>
<reference evidence="2 3" key="1">
    <citation type="submission" date="2020-08" db="EMBL/GenBank/DDBJ databases">
        <title>Sequencing the genomes of 1000 actinobacteria strains.</title>
        <authorList>
            <person name="Klenk H.-P."/>
        </authorList>
    </citation>
    <scope>NUCLEOTIDE SEQUENCE [LARGE SCALE GENOMIC DNA]</scope>
    <source>
        <strain evidence="2 3">DSM 45507</strain>
    </source>
</reference>
<dbReference type="RefSeq" id="WP_185070329.1">
    <property type="nucleotide sequence ID" value="NZ_JACHMB010000001.1"/>
</dbReference>
<feature type="transmembrane region" description="Helical" evidence="1">
    <location>
        <begin position="6"/>
        <end position="24"/>
    </location>
</feature>
<keyword evidence="1" id="KW-0472">Membrane</keyword>
<sequence>MINKPPGLPFVVVFSAAAAVLLIWASHPSWLGLETFIYGIPVGFLLFVYWAIRITWADYKGTAPDGTLNRSLIPWYIAGVVLLALITEAPSWVRFTIFEPSMEAYIKAVNENPSHKEPCQWVGLYYVCDGTRHQDADTGEEIPGSVEFAVRDLFLHDDKGFLWLTSGEPSEGVDGGNRYSHLEGHWYSYRWEPDW</sequence>
<feature type="transmembrane region" description="Helical" evidence="1">
    <location>
        <begin position="72"/>
        <end position="93"/>
    </location>
</feature>
<gene>
    <name evidence="2" type="ORF">HD596_003522</name>
</gene>
<accession>A0A7W9G485</accession>
<feature type="transmembrane region" description="Helical" evidence="1">
    <location>
        <begin position="31"/>
        <end position="52"/>
    </location>
</feature>
<dbReference type="AlphaFoldDB" id="A0A7W9G485"/>
<keyword evidence="1" id="KW-0812">Transmembrane</keyword>
<evidence type="ECO:0000313" key="3">
    <source>
        <dbReference type="Proteomes" id="UP000579153"/>
    </source>
</evidence>